<proteinExistence type="predicted"/>
<sequence>MTNLEKQADEILALQSIFDTKFRLLHDNNQYEILIDFDLIQPFLLRCNDKTSIIHHLPPFSLII</sequence>
<dbReference type="EMBL" id="CAJOBG010051806">
    <property type="protein sequence ID" value="CAF4489980.1"/>
    <property type="molecule type" value="Genomic_DNA"/>
</dbReference>
<name>A0A820UTM1_9BILA</name>
<feature type="non-terminal residue" evidence="1">
    <location>
        <position position="64"/>
    </location>
</feature>
<evidence type="ECO:0000313" key="2">
    <source>
        <dbReference type="Proteomes" id="UP000663866"/>
    </source>
</evidence>
<accession>A0A820UTM1</accession>
<reference evidence="1" key="1">
    <citation type="submission" date="2021-02" db="EMBL/GenBank/DDBJ databases">
        <authorList>
            <person name="Nowell W R."/>
        </authorList>
    </citation>
    <scope>NUCLEOTIDE SEQUENCE</scope>
</reference>
<comment type="caution">
    <text evidence="1">The sequence shown here is derived from an EMBL/GenBank/DDBJ whole genome shotgun (WGS) entry which is preliminary data.</text>
</comment>
<dbReference type="AlphaFoldDB" id="A0A820UTM1"/>
<gene>
    <name evidence="1" type="ORF">OVN521_LOCUS40147</name>
</gene>
<dbReference type="InterPro" id="IPR016135">
    <property type="entry name" value="UBQ-conjugating_enzyme/RWD"/>
</dbReference>
<keyword evidence="2" id="KW-1185">Reference proteome</keyword>
<dbReference type="Proteomes" id="UP000663866">
    <property type="component" value="Unassembled WGS sequence"/>
</dbReference>
<protein>
    <submittedName>
        <fullName evidence="1">Uncharacterized protein</fullName>
    </submittedName>
</protein>
<evidence type="ECO:0000313" key="1">
    <source>
        <dbReference type="EMBL" id="CAF4489980.1"/>
    </source>
</evidence>
<dbReference type="Gene3D" id="3.10.110.10">
    <property type="entry name" value="Ubiquitin Conjugating Enzyme"/>
    <property type="match status" value="1"/>
</dbReference>
<organism evidence="1 2">
    <name type="scientific">Rotaria magnacalcarata</name>
    <dbReference type="NCBI Taxonomy" id="392030"/>
    <lineage>
        <taxon>Eukaryota</taxon>
        <taxon>Metazoa</taxon>
        <taxon>Spiralia</taxon>
        <taxon>Gnathifera</taxon>
        <taxon>Rotifera</taxon>
        <taxon>Eurotatoria</taxon>
        <taxon>Bdelloidea</taxon>
        <taxon>Philodinida</taxon>
        <taxon>Philodinidae</taxon>
        <taxon>Rotaria</taxon>
    </lineage>
</organism>